<dbReference type="OrthoDB" id="272392at2759"/>
<dbReference type="PANTHER" id="PTHR12949:SF0">
    <property type="entry name" value="DNA-DIRECTED RNA POLYMERASE III SUBUNIT RPC3"/>
    <property type="match status" value="1"/>
</dbReference>
<sequence>MTTEEIELCATLAGNYFGPDFKDFVSIVGGNDFLTLFHIRERITSYANKVQLAHHLDRVEHILKLLMKHRMVEARTGNGAAQYRIALRHIRIFMSFPRFKYHIEEIFGKLGSAIVEYLLENGHCQAYQIVEELTPFVPMYEELTIPVPNDAVLTEEDIQRAQYQVSQEKTQHTFSLMVSNLFIKKEPILVENRNFQEPGDKRFEVKFKNPAFEKVEGNPDYWCLDIDRLGQFTKDQLLVDYTRHKCGAQAAAVIRNILRLQEHTRGVLCYHYNDAFFKVDGVILKSKNS</sequence>
<keyword evidence="1" id="KW-0804">Transcription</keyword>
<comment type="subcellular location">
    <subcellularLocation>
        <location evidence="1">Nucleus</location>
    </subcellularLocation>
</comment>
<dbReference type="PANTHER" id="PTHR12949">
    <property type="entry name" value="RNA POLYMERASE III DNA DIRECTED -RELATED"/>
    <property type="match status" value="1"/>
</dbReference>
<dbReference type="Proteomes" id="UP000001307">
    <property type="component" value="Unassembled WGS sequence"/>
</dbReference>
<comment type="similarity">
    <text evidence="1">Belongs to the eukaryotic RPC3/POLR3C RNA polymerase subunit family.</text>
</comment>
<evidence type="ECO:0000256" key="1">
    <source>
        <dbReference type="RuleBase" id="RU367076"/>
    </source>
</evidence>
<dbReference type="Gene3D" id="1.10.10.10">
    <property type="entry name" value="Winged helix-like DNA-binding domain superfamily/Winged helix DNA-binding domain"/>
    <property type="match status" value="1"/>
</dbReference>
<keyword evidence="4" id="KW-1185">Reference proteome</keyword>
<name>E4X739_OIKDI</name>
<dbReference type="GO" id="GO:0005666">
    <property type="term" value="C:RNA polymerase III complex"/>
    <property type="evidence" value="ECO:0007669"/>
    <property type="project" value="UniProtKB-UniRule"/>
</dbReference>
<dbReference type="InterPro" id="IPR039748">
    <property type="entry name" value="RPC3"/>
</dbReference>
<evidence type="ECO:0000313" key="4">
    <source>
        <dbReference type="Proteomes" id="UP000001307"/>
    </source>
</evidence>
<dbReference type="Proteomes" id="UP000011014">
    <property type="component" value="Unassembled WGS sequence"/>
</dbReference>
<protein>
    <recommendedName>
        <fullName evidence="1">DNA-directed RNA polymerase III subunit RPC3</fullName>
        <shortName evidence="1">RNA polymerase III subunit C3</shortName>
    </recommendedName>
</protein>
<dbReference type="InParanoid" id="E4X739"/>
<keyword evidence="1" id="KW-0539">Nucleus</keyword>
<dbReference type="GO" id="GO:0003697">
    <property type="term" value="F:single-stranded DNA binding"/>
    <property type="evidence" value="ECO:0007669"/>
    <property type="project" value="UniProtKB-UniRule"/>
</dbReference>
<proteinExistence type="inferred from homology"/>
<dbReference type="FunCoup" id="E4X739">
    <property type="interactions" value="400"/>
</dbReference>
<gene>
    <name evidence="2" type="ORF">GSOID_T00003145001</name>
    <name evidence="3" type="ORF">GSOID_T00027955001</name>
</gene>
<dbReference type="InterPro" id="IPR036388">
    <property type="entry name" value="WH-like_DNA-bd_sf"/>
</dbReference>
<dbReference type="EMBL" id="FN653027">
    <property type="protein sequence ID" value="CBY07793.1"/>
    <property type="molecule type" value="Genomic_DNA"/>
</dbReference>
<reference evidence="2" key="1">
    <citation type="journal article" date="2010" name="Science">
        <title>Plasticity of animal genome architecture unmasked by rapid evolution of a pelagic tunicate.</title>
        <authorList>
            <person name="Denoeud F."/>
            <person name="Henriet S."/>
            <person name="Mungpakdee S."/>
            <person name="Aury J.M."/>
            <person name="Da Silva C."/>
            <person name="Brinkmann H."/>
            <person name="Mikhaleva J."/>
            <person name="Olsen L.C."/>
            <person name="Jubin C."/>
            <person name="Canestro C."/>
            <person name="Bouquet J.M."/>
            <person name="Danks G."/>
            <person name="Poulain J."/>
            <person name="Campsteijn C."/>
            <person name="Adamski M."/>
            <person name="Cross I."/>
            <person name="Yadetie F."/>
            <person name="Muffato M."/>
            <person name="Louis A."/>
            <person name="Butcher S."/>
            <person name="Tsagkogeorga G."/>
            <person name="Konrad A."/>
            <person name="Singh S."/>
            <person name="Jensen M.F."/>
            <person name="Cong E.H."/>
            <person name="Eikeseth-Otteraa H."/>
            <person name="Noel B."/>
            <person name="Anthouard V."/>
            <person name="Porcel B.M."/>
            <person name="Kachouri-Lafond R."/>
            <person name="Nishino A."/>
            <person name="Ugolini M."/>
            <person name="Chourrout P."/>
            <person name="Nishida H."/>
            <person name="Aasland R."/>
            <person name="Huzurbazar S."/>
            <person name="Westhof E."/>
            <person name="Delsuc F."/>
            <person name="Lehrach H."/>
            <person name="Reinhardt R."/>
            <person name="Weissenbach J."/>
            <person name="Roy S.W."/>
            <person name="Artiguenave F."/>
            <person name="Postlethwait J.H."/>
            <person name="Manak J.R."/>
            <person name="Thompson E.M."/>
            <person name="Jaillon O."/>
            <person name="Du Pasquier L."/>
            <person name="Boudinot P."/>
            <person name="Liberles D.A."/>
            <person name="Volff J.N."/>
            <person name="Philippe H."/>
            <person name="Lenhard B."/>
            <person name="Roest Crollius H."/>
            <person name="Wincker P."/>
            <person name="Chourrout D."/>
        </authorList>
    </citation>
    <scope>NUCLEOTIDE SEQUENCE [LARGE SCALE GENOMIC DNA]</scope>
</reference>
<keyword evidence="1" id="KW-0240">DNA-directed RNA polymerase</keyword>
<evidence type="ECO:0000313" key="2">
    <source>
        <dbReference type="EMBL" id="CBY07793.1"/>
    </source>
</evidence>
<accession>E4X739</accession>
<dbReference type="EMBL" id="FN658145">
    <property type="protein sequence ID" value="CBY43362.1"/>
    <property type="molecule type" value="Genomic_DNA"/>
</dbReference>
<dbReference type="AlphaFoldDB" id="E4X739"/>
<evidence type="ECO:0000313" key="3">
    <source>
        <dbReference type="EMBL" id="CBY43362.1"/>
    </source>
</evidence>
<organism evidence="2">
    <name type="scientific">Oikopleura dioica</name>
    <name type="common">Tunicate</name>
    <dbReference type="NCBI Taxonomy" id="34765"/>
    <lineage>
        <taxon>Eukaryota</taxon>
        <taxon>Metazoa</taxon>
        <taxon>Chordata</taxon>
        <taxon>Tunicata</taxon>
        <taxon>Appendicularia</taxon>
        <taxon>Copelata</taxon>
        <taxon>Oikopleuridae</taxon>
        <taxon>Oikopleura</taxon>
    </lineage>
</organism>
<comment type="subunit">
    <text evidence="1">Component of the RNA polymerase III (Pol III) complex consisting of 17 subunits.</text>
</comment>
<comment type="function">
    <text evidence="1">DNA-dependent RNA polymerase catalyzes the transcription of DNA into RNA using the four ribonucleoside triphosphates as substrates. Specific core component of RNA polymerase III which synthesizes small RNAs, such as 5S rRNA and tRNAs.</text>
</comment>